<dbReference type="EMBL" id="JAGWCR010000004">
    <property type="protein sequence ID" value="MBS3648863.1"/>
    <property type="molecule type" value="Genomic_DNA"/>
</dbReference>
<dbReference type="AlphaFoldDB" id="A0A942E0F3"/>
<comment type="caution">
    <text evidence="1">The sequence shown here is derived from an EMBL/GenBank/DDBJ whole genome shotgun (WGS) entry which is preliminary data.</text>
</comment>
<dbReference type="Proteomes" id="UP000680348">
    <property type="component" value="Unassembled WGS sequence"/>
</dbReference>
<sequence>MNLGSLAKVLMRKTVALSGDAAKDVSLVLITGTAYDVATGEPVTTVEIVPLGKALFGAISEAESAKYKVAATSHKAVIPMLNWQASGARMLETSDRILVGADEWLVEKAVMDSVEASLIVFMCRP</sequence>
<evidence type="ECO:0000313" key="2">
    <source>
        <dbReference type="Proteomes" id="UP000680348"/>
    </source>
</evidence>
<protein>
    <submittedName>
        <fullName evidence="1">Uncharacterized protein</fullName>
    </submittedName>
</protein>
<name>A0A942E0F3_9HYPH</name>
<reference evidence="1" key="1">
    <citation type="submission" date="2021-04" db="EMBL/GenBank/DDBJ databases">
        <title>Pseudaminobacter soli sp. nov., isolated from paddy soil contaminated by heavy metals.</title>
        <authorList>
            <person name="Zhang K."/>
        </authorList>
    </citation>
    <scope>NUCLEOTIDE SEQUENCE</scope>
    <source>
        <strain evidence="1">19-2017</strain>
    </source>
</reference>
<dbReference type="RefSeq" id="WP_188254425.1">
    <property type="nucleotide sequence ID" value="NZ_JABVCF010000004.1"/>
</dbReference>
<gene>
    <name evidence="1" type="ORF">KEU06_09615</name>
</gene>
<evidence type="ECO:0000313" key="1">
    <source>
        <dbReference type="EMBL" id="MBS3648863.1"/>
    </source>
</evidence>
<accession>A0A942E0F3</accession>
<keyword evidence="2" id="KW-1185">Reference proteome</keyword>
<proteinExistence type="predicted"/>
<organism evidence="1 2">
    <name type="scientific">Pseudaminobacter soli</name>
    <name type="common">ex Zhang et al. 2022</name>
    <dbReference type="NCBI Taxonomy" id="2831468"/>
    <lineage>
        <taxon>Bacteria</taxon>
        <taxon>Pseudomonadati</taxon>
        <taxon>Pseudomonadota</taxon>
        <taxon>Alphaproteobacteria</taxon>
        <taxon>Hyphomicrobiales</taxon>
        <taxon>Phyllobacteriaceae</taxon>
        <taxon>Pseudaminobacter</taxon>
    </lineage>
</organism>